<reference evidence="1" key="1">
    <citation type="journal article" date="2023" name="Plant J.">
        <title>Genome sequences and population genomics provide insights into the demographic history, inbreeding, and mutation load of two 'living fossil' tree species of Dipteronia.</title>
        <authorList>
            <person name="Feng Y."/>
            <person name="Comes H.P."/>
            <person name="Chen J."/>
            <person name="Zhu S."/>
            <person name="Lu R."/>
            <person name="Zhang X."/>
            <person name="Li P."/>
            <person name="Qiu J."/>
            <person name="Olsen K.M."/>
            <person name="Qiu Y."/>
        </authorList>
    </citation>
    <scope>NUCLEOTIDE SEQUENCE</scope>
    <source>
        <strain evidence="1">KIB01</strain>
    </source>
</reference>
<dbReference type="InterPro" id="IPR027417">
    <property type="entry name" value="P-loop_NTPase"/>
</dbReference>
<dbReference type="InterPro" id="IPR001806">
    <property type="entry name" value="Small_GTPase"/>
</dbReference>
<proteinExistence type="predicted"/>
<dbReference type="GO" id="GO:0005525">
    <property type="term" value="F:GTP binding"/>
    <property type="evidence" value="ECO:0007669"/>
    <property type="project" value="InterPro"/>
</dbReference>
<evidence type="ECO:0000313" key="1">
    <source>
        <dbReference type="EMBL" id="KAK2641209.1"/>
    </source>
</evidence>
<keyword evidence="2" id="KW-1185">Reference proteome</keyword>
<dbReference type="Gene3D" id="3.40.50.300">
    <property type="entry name" value="P-loop containing nucleotide triphosphate hydrolases"/>
    <property type="match status" value="1"/>
</dbReference>
<organism evidence="1 2">
    <name type="scientific">Dipteronia dyeriana</name>
    <dbReference type="NCBI Taxonomy" id="168575"/>
    <lineage>
        <taxon>Eukaryota</taxon>
        <taxon>Viridiplantae</taxon>
        <taxon>Streptophyta</taxon>
        <taxon>Embryophyta</taxon>
        <taxon>Tracheophyta</taxon>
        <taxon>Spermatophyta</taxon>
        <taxon>Magnoliopsida</taxon>
        <taxon>eudicotyledons</taxon>
        <taxon>Gunneridae</taxon>
        <taxon>Pentapetalae</taxon>
        <taxon>rosids</taxon>
        <taxon>malvids</taxon>
        <taxon>Sapindales</taxon>
        <taxon>Sapindaceae</taxon>
        <taxon>Hippocastanoideae</taxon>
        <taxon>Acereae</taxon>
        <taxon>Dipteronia</taxon>
    </lineage>
</organism>
<comment type="caution">
    <text evidence="1">The sequence shown here is derived from an EMBL/GenBank/DDBJ whole genome shotgun (WGS) entry which is preliminary data.</text>
</comment>
<dbReference type="SUPFAM" id="SSF52540">
    <property type="entry name" value="P-loop containing nucleoside triphosphate hydrolases"/>
    <property type="match status" value="1"/>
</dbReference>
<dbReference type="EMBL" id="JANJYI010000007">
    <property type="protein sequence ID" value="KAK2641209.1"/>
    <property type="molecule type" value="Genomic_DNA"/>
</dbReference>
<dbReference type="Proteomes" id="UP001280121">
    <property type="component" value="Unassembled WGS sequence"/>
</dbReference>
<dbReference type="PROSITE" id="PS51419">
    <property type="entry name" value="RAB"/>
    <property type="match status" value="1"/>
</dbReference>
<gene>
    <name evidence="1" type="ORF">Ddye_022972</name>
</gene>
<dbReference type="GO" id="GO:0003924">
    <property type="term" value="F:GTPase activity"/>
    <property type="evidence" value="ECO:0007669"/>
    <property type="project" value="InterPro"/>
</dbReference>
<name>A0AAD9TSZ9_9ROSI</name>
<accession>A0AAD9TSZ9</accession>
<dbReference type="Pfam" id="PF00071">
    <property type="entry name" value="Ras"/>
    <property type="match status" value="1"/>
</dbReference>
<dbReference type="AlphaFoldDB" id="A0AAD9TSZ9"/>
<evidence type="ECO:0000313" key="2">
    <source>
        <dbReference type="Proteomes" id="UP001280121"/>
    </source>
</evidence>
<protein>
    <submittedName>
        <fullName evidence="1">Uncharacterized protein</fullName>
    </submittedName>
</protein>
<dbReference type="PRINTS" id="PR00449">
    <property type="entry name" value="RASTRNSFRMNG"/>
</dbReference>
<sequence>MSSDEEGGEEDLFKIVISRDSTVGKSNLLSRYARKEFNPHSNATIGIEFQT</sequence>